<accession>A0A7S3UXW2</accession>
<dbReference type="PANTHER" id="PTHR10309:SF0">
    <property type="entry name" value="MANNOSE-6-PHOSPHATE ISOMERASE"/>
    <property type="match status" value="1"/>
</dbReference>
<dbReference type="PANTHER" id="PTHR10309">
    <property type="entry name" value="MANNOSE-6-PHOSPHATE ISOMERASE"/>
    <property type="match status" value="1"/>
</dbReference>
<comment type="similarity">
    <text evidence="3">Belongs to the mannose-6-phosphate isomerase type 1 family.</text>
</comment>
<evidence type="ECO:0000256" key="3">
    <source>
        <dbReference type="ARBA" id="ARBA00010772"/>
    </source>
</evidence>
<keyword evidence="7" id="KW-0413">Isomerase</keyword>
<reference evidence="12" key="1">
    <citation type="submission" date="2021-01" db="EMBL/GenBank/DDBJ databases">
        <authorList>
            <person name="Corre E."/>
            <person name="Pelletier E."/>
            <person name="Niang G."/>
            <person name="Scheremetjew M."/>
            <person name="Finn R."/>
            <person name="Kale V."/>
            <person name="Holt S."/>
            <person name="Cochrane G."/>
            <person name="Meng A."/>
            <person name="Brown T."/>
            <person name="Cohen L."/>
        </authorList>
    </citation>
    <scope>NUCLEOTIDE SEQUENCE</scope>
    <source>
        <strain evidence="12">GSBS06</strain>
    </source>
</reference>
<dbReference type="Pfam" id="PF20511">
    <property type="entry name" value="PMI_typeI_cat"/>
    <property type="match status" value="1"/>
</dbReference>
<dbReference type="Pfam" id="PF20512">
    <property type="entry name" value="PMI_typeI_hel"/>
    <property type="match status" value="1"/>
</dbReference>
<dbReference type="GO" id="GO:0009298">
    <property type="term" value="P:GDP-mannose biosynthetic process"/>
    <property type="evidence" value="ECO:0007669"/>
    <property type="project" value="UniProtKB-UniPathway"/>
</dbReference>
<feature type="domain" description="Phosphomannose isomerase type I catalytic" evidence="10">
    <location>
        <begin position="2"/>
        <end position="148"/>
    </location>
</feature>
<comment type="cofactor">
    <cofactor evidence="9">
        <name>Zn(2+)</name>
        <dbReference type="ChEBI" id="CHEBI:29105"/>
    </cofactor>
    <text evidence="9">Binds 1 zinc ion per subunit.</text>
</comment>
<evidence type="ECO:0000259" key="10">
    <source>
        <dbReference type="Pfam" id="PF20511"/>
    </source>
</evidence>
<dbReference type="SUPFAM" id="SSF51182">
    <property type="entry name" value="RmlC-like cupins"/>
    <property type="match status" value="1"/>
</dbReference>
<evidence type="ECO:0000259" key="11">
    <source>
        <dbReference type="Pfam" id="PF20512"/>
    </source>
</evidence>
<gene>
    <name evidence="12" type="ORF">ASTO00021_LOCUS10673</name>
</gene>
<evidence type="ECO:0000256" key="9">
    <source>
        <dbReference type="PIRSR" id="PIRSR001480-2"/>
    </source>
</evidence>
<dbReference type="UniPathway" id="UPA00126">
    <property type="reaction ID" value="UER00423"/>
</dbReference>
<dbReference type="Gene3D" id="1.10.441.10">
    <property type="entry name" value="Phosphomannose Isomerase, domain 2"/>
    <property type="match status" value="1"/>
</dbReference>
<feature type="domain" description="Phosphomannose isomerase type I helical insertion" evidence="11">
    <location>
        <begin position="180"/>
        <end position="244"/>
    </location>
</feature>
<dbReference type="GO" id="GO:0008270">
    <property type="term" value="F:zinc ion binding"/>
    <property type="evidence" value="ECO:0007669"/>
    <property type="project" value="InterPro"/>
</dbReference>
<feature type="binding site" evidence="9">
    <location>
        <position position="263"/>
    </location>
    <ligand>
        <name>Zn(2+)</name>
        <dbReference type="ChEBI" id="CHEBI:29105"/>
    </ligand>
</feature>
<keyword evidence="6 9" id="KW-0862">Zinc</keyword>
<dbReference type="PIRSF" id="PIRSF001480">
    <property type="entry name" value="Mannose-6-phosphate_isomerase"/>
    <property type="match status" value="1"/>
</dbReference>
<dbReference type="InterPro" id="IPR018050">
    <property type="entry name" value="Pmannose_isomerase-type1_CS"/>
</dbReference>
<proteinExistence type="inferred from homology"/>
<dbReference type="GO" id="GO:0005975">
    <property type="term" value="P:carbohydrate metabolic process"/>
    <property type="evidence" value="ECO:0007669"/>
    <property type="project" value="InterPro"/>
</dbReference>
<feature type="binding site" evidence="9">
    <location>
        <position position="106"/>
    </location>
    <ligand>
        <name>Zn(2+)</name>
        <dbReference type="ChEBI" id="CHEBI:29105"/>
    </ligand>
</feature>
<evidence type="ECO:0000256" key="6">
    <source>
        <dbReference type="ARBA" id="ARBA00022833"/>
    </source>
</evidence>
<feature type="binding site" evidence="9">
    <location>
        <position position="108"/>
    </location>
    <ligand>
        <name>Zn(2+)</name>
        <dbReference type="ChEBI" id="CHEBI:29105"/>
    </ligand>
</feature>
<comment type="pathway">
    <text evidence="2">Nucleotide-sugar biosynthesis; GDP-alpha-D-mannose biosynthesis; alpha-D-mannose 1-phosphate from D-fructose 6-phosphate: step 1/2.</text>
</comment>
<name>A0A7S3UXW2_9STRA</name>
<dbReference type="InterPro" id="IPR014710">
    <property type="entry name" value="RmlC-like_jellyroll"/>
</dbReference>
<dbReference type="InterPro" id="IPR001250">
    <property type="entry name" value="Man6P_Isoase-1"/>
</dbReference>
<evidence type="ECO:0000256" key="1">
    <source>
        <dbReference type="ARBA" id="ARBA00000757"/>
    </source>
</evidence>
<dbReference type="NCBIfam" id="TIGR00218">
    <property type="entry name" value="manA"/>
    <property type="match status" value="1"/>
</dbReference>
<dbReference type="GO" id="GO:0005829">
    <property type="term" value="C:cytosol"/>
    <property type="evidence" value="ECO:0007669"/>
    <property type="project" value="TreeGrafter"/>
</dbReference>
<dbReference type="PROSITE" id="PS00965">
    <property type="entry name" value="PMI_I_1"/>
    <property type="match status" value="1"/>
</dbReference>
<sequence length="417" mass="46307">MLFPLVCPAQNYAWGKPGEQSTVAQLLKSADREVDTTQPYAELWVGTHVSGPAKVVNENGKEEQLLEDLLKADPSLQSLNDISEKEKGNLPYLFKILSVNKALSIQAHPDIPLAKQLHAEFPKIYKDDNHKPEMACAITEFEALAGFQSVETILGNISNTPELKLLLEEPMAELESSKLESREMLKTLFSALMKSNNEFVEEQAMNLKSRLQSVGEEITMPDKLALRLCNEYPGDVGVFCAYFMCYRCLKPGQAVFLGANEPHAYLKGDCAEVMARSDNVVRAGLTPKLRDVETLCSMLTYSEPHSHGFFPPGNVLSPFNRDEKTNVYAPPDPNVHEFELERTIVPKGESYIPKTSDYGCVILVLSGSAKAKCSDEDFEFRRGKTFFQAAGSQIEIEASATDDLMYFRTTTKGAISP</sequence>
<dbReference type="Gene3D" id="2.60.120.10">
    <property type="entry name" value="Jelly Rolls"/>
    <property type="match status" value="2"/>
</dbReference>
<evidence type="ECO:0000256" key="7">
    <source>
        <dbReference type="ARBA" id="ARBA00023235"/>
    </source>
</evidence>
<evidence type="ECO:0000256" key="5">
    <source>
        <dbReference type="ARBA" id="ARBA00022723"/>
    </source>
</evidence>
<dbReference type="CDD" id="cd07011">
    <property type="entry name" value="cupin_PMI_type_I_N"/>
    <property type="match status" value="1"/>
</dbReference>
<dbReference type="InterPro" id="IPR011051">
    <property type="entry name" value="RmlC_Cupin_sf"/>
</dbReference>
<feature type="binding site" evidence="9">
    <location>
        <position position="133"/>
    </location>
    <ligand>
        <name>Zn(2+)</name>
        <dbReference type="ChEBI" id="CHEBI:29105"/>
    </ligand>
</feature>
<protein>
    <recommendedName>
        <fullName evidence="4">mannose-6-phosphate isomerase</fullName>
        <ecNumber evidence="4">5.3.1.8</ecNumber>
    </recommendedName>
</protein>
<keyword evidence="5 9" id="KW-0479">Metal-binding</keyword>
<evidence type="ECO:0000313" key="12">
    <source>
        <dbReference type="EMBL" id="CAE0440539.1"/>
    </source>
</evidence>
<dbReference type="InterPro" id="IPR046457">
    <property type="entry name" value="PMI_typeI_cat"/>
</dbReference>
<dbReference type="EMBL" id="HBIN01014114">
    <property type="protein sequence ID" value="CAE0440539.1"/>
    <property type="molecule type" value="Transcribed_RNA"/>
</dbReference>
<organism evidence="12">
    <name type="scientific">Aplanochytrium stocchinoi</name>
    <dbReference type="NCBI Taxonomy" id="215587"/>
    <lineage>
        <taxon>Eukaryota</taxon>
        <taxon>Sar</taxon>
        <taxon>Stramenopiles</taxon>
        <taxon>Bigyra</taxon>
        <taxon>Labyrinthulomycetes</taxon>
        <taxon>Thraustochytrida</taxon>
        <taxon>Thraustochytriidae</taxon>
        <taxon>Aplanochytrium</taxon>
    </lineage>
</organism>
<dbReference type="AlphaFoldDB" id="A0A7S3UXW2"/>
<evidence type="ECO:0000256" key="2">
    <source>
        <dbReference type="ARBA" id="ARBA00004666"/>
    </source>
</evidence>
<comment type="catalytic activity">
    <reaction evidence="1">
        <text>D-mannose 6-phosphate = D-fructose 6-phosphate</text>
        <dbReference type="Rhea" id="RHEA:12356"/>
        <dbReference type="ChEBI" id="CHEBI:58735"/>
        <dbReference type="ChEBI" id="CHEBI:61527"/>
        <dbReference type="EC" id="5.3.1.8"/>
    </reaction>
</comment>
<dbReference type="InterPro" id="IPR016305">
    <property type="entry name" value="Mannose-6-P_Isomerase"/>
</dbReference>
<feature type="active site" evidence="8">
    <location>
        <position position="282"/>
    </location>
</feature>
<dbReference type="GO" id="GO:0004476">
    <property type="term" value="F:mannose-6-phosphate isomerase activity"/>
    <property type="evidence" value="ECO:0007669"/>
    <property type="project" value="UniProtKB-EC"/>
</dbReference>
<dbReference type="PRINTS" id="PR00714">
    <property type="entry name" value="MAN6PISMRASE"/>
</dbReference>
<dbReference type="EC" id="5.3.1.8" evidence="4"/>
<dbReference type="InterPro" id="IPR046458">
    <property type="entry name" value="PMI_typeI_hel"/>
</dbReference>
<evidence type="ECO:0000256" key="4">
    <source>
        <dbReference type="ARBA" id="ARBA00011956"/>
    </source>
</evidence>
<evidence type="ECO:0000256" key="8">
    <source>
        <dbReference type="PIRSR" id="PIRSR001480-1"/>
    </source>
</evidence>